<reference evidence="2 3" key="1">
    <citation type="journal article" date="2023" name="IScience">
        <title>Expanded male sex-determining region conserved during the evolution of homothallism in the green alga Volvox.</title>
        <authorList>
            <person name="Yamamoto K."/>
            <person name="Matsuzaki R."/>
            <person name="Mahakham W."/>
            <person name="Heman W."/>
            <person name="Sekimoto H."/>
            <person name="Kawachi M."/>
            <person name="Minakuchi Y."/>
            <person name="Toyoda A."/>
            <person name="Nozaki H."/>
        </authorList>
    </citation>
    <scope>NUCLEOTIDE SEQUENCE [LARGE SCALE GENOMIC DNA]</scope>
    <source>
        <strain evidence="2 3">NIES-4468</strain>
    </source>
</reference>
<organism evidence="2 3">
    <name type="scientific">Volvox africanus</name>
    <dbReference type="NCBI Taxonomy" id="51714"/>
    <lineage>
        <taxon>Eukaryota</taxon>
        <taxon>Viridiplantae</taxon>
        <taxon>Chlorophyta</taxon>
        <taxon>core chlorophytes</taxon>
        <taxon>Chlorophyceae</taxon>
        <taxon>CS clade</taxon>
        <taxon>Chlamydomonadales</taxon>
        <taxon>Volvocaceae</taxon>
        <taxon>Volvox</taxon>
    </lineage>
</organism>
<evidence type="ECO:0000313" key="3">
    <source>
        <dbReference type="Proteomes" id="UP001165090"/>
    </source>
</evidence>
<gene>
    <name evidence="2" type="ORF">VaNZ11_003288</name>
</gene>
<dbReference type="EMBL" id="BSDZ01000009">
    <property type="protein sequence ID" value="GLI61025.1"/>
    <property type="molecule type" value="Genomic_DNA"/>
</dbReference>
<feature type="region of interest" description="Disordered" evidence="1">
    <location>
        <begin position="27"/>
        <end position="106"/>
    </location>
</feature>
<evidence type="ECO:0000313" key="2">
    <source>
        <dbReference type="EMBL" id="GLI61025.1"/>
    </source>
</evidence>
<sequence length="196" mass="20003">MDTHETVSPSLGDIGRAHRTLQEAELLARKAKALPGDPGNDVGRQESDQSPGGGGGRGGGVEEALDGAKEIARELKTRAILASDPRVTPDDPTNTRHLHTDKDQGGGFLSAAAQAVSSVLGSFSDSVKTGVDSVSCAVSAPRDRTLSGTAGRDCGGSGGMRVRDMLGGSDSVTSYPGDMVDESVQLELDDQGTAIG</sequence>
<name>A0ABQ5RU06_9CHLO</name>
<feature type="compositionally biased region" description="Gly residues" evidence="1">
    <location>
        <begin position="51"/>
        <end position="61"/>
    </location>
</feature>
<dbReference type="Proteomes" id="UP001165090">
    <property type="component" value="Unassembled WGS sequence"/>
</dbReference>
<feature type="region of interest" description="Disordered" evidence="1">
    <location>
        <begin position="143"/>
        <end position="178"/>
    </location>
</feature>
<proteinExistence type="predicted"/>
<accession>A0ABQ5RU06</accession>
<protein>
    <recommendedName>
        <fullName evidence="4">SMP domain-containing protein</fullName>
    </recommendedName>
</protein>
<evidence type="ECO:0000256" key="1">
    <source>
        <dbReference type="SAM" id="MobiDB-lite"/>
    </source>
</evidence>
<keyword evidence="3" id="KW-1185">Reference proteome</keyword>
<feature type="non-terminal residue" evidence="2">
    <location>
        <position position="196"/>
    </location>
</feature>
<evidence type="ECO:0008006" key="4">
    <source>
        <dbReference type="Google" id="ProtNLM"/>
    </source>
</evidence>
<feature type="compositionally biased region" description="Basic and acidic residues" evidence="1">
    <location>
        <begin position="66"/>
        <end position="77"/>
    </location>
</feature>
<comment type="caution">
    <text evidence="2">The sequence shown here is derived from an EMBL/GenBank/DDBJ whole genome shotgun (WGS) entry which is preliminary data.</text>
</comment>